<sequence length="417" mass="47653">MIKLGEMMMILDLHRQGLSISAIARQTGTDRKTVRKYIERGLEAPAYGPRKPRQAVIDPFTAYLRERVAAYPGLTGRRLFREIKAIGYTGGYTAVTDFLRDVRPTPERGFEVRFETPPGEQAQVDFAQFHVILTDEPTTPRIVWLFSVVLGYSRLIWARFVVHQDLPTVLRCHTAAFEALGGAHREVLYDRMKTAVIGEAETGGIVYNQALVDLARHYGFHPKTCRPYRAKTKGKVERPFRYIREDFFLARSFRNLDDLNEQLCHWLETVANPRVHATTRRVVNEAFAEERAHLRPLPLAPFRSVLKLERRISREGMVSVGGNFYSVPDATRRRTVEIHTLADEVRIFEDGTLIAAHPAFERRHQRRVEPGHRRPQSRPRRQGPSDSIVIHGAGDTVAQRPLAFYKAVGRAIAEVRS</sequence>
<evidence type="ECO:0000256" key="2">
    <source>
        <dbReference type="ARBA" id="ARBA00022578"/>
    </source>
</evidence>
<dbReference type="InterPro" id="IPR012337">
    <property type="entry name" value="RNaseH-like_sf"/>
</dbReference>
<dbReference type="InterPro" id="IPR009057">
    <property type="entry name" value="Homeodomain-like_sf"/>
</dbReference>
<dbReference type="InterPro" id="IPR017894">
    <property type="entry name" value="HTH_IS21_transposase_type"/>
</dbReference>
<dbReference type="EMBL" id="JAJUWU010000035">
    <property type="protein sequence ID" value="MCE7030954.1"/>
    <property type="molecule type" value="Genomic_DNA"/>
</dbReference>
<dbReference type="PROSITE" id="PS50994">
    <property type="entry name" value="INTEGRASE"/>
    <property type="match status" value="1"/>
</dbReference>
<dbReference type="GO" id="GO:0015074">
    <property type="term" value="P:DNA integration"/>
    <property type="evidence" value="ECO:0007669"/>
    <property type="project" value="InterPro"/>
</dbReference>
<evidence type="ECO:0000256" key="3">
    <source>
        <dbReference type="ARBA" id="ARBA00023125"/>
    </source>
</evidence>
<dbReference type="PANTHER" id="PTHR35004">
    <property type="entry name" value="TRANSPOSASE RV3428C-RELATED"/>
    <property type="match status" value="1"/>
</dbReference>
<dbReference type="PROSITE" id="PS50531">
    <property type="entry name" value="HTH_IS21"/>
    <property type="match status" value="1"/>
</dbReference>
<dbReference type="Proteomes" id="UP001139035">
    <property type="component" value="Unassembled WGS sequence"/>
</dbReference>
<dbReference type="Pfam" id="PF22483">
    <property type="entry name" value="Mu-transpos_C_2"/>
    <property type="match status" value="1"/>
</dbReference>
<dbReference type="Pfam" id="PF00665">
    <property type="entry name" value="rve"/>
    <property type="match status" value="1"/>
</dbReference>
<feature type="domain" description="HTH IS21-type" evidence="6">
    <location>
        <begin position="5"/>
        <end position="68"/>
    </location>
</feature>
<evidence type="ECO:0000259" key="6">
    <source>
        <dbReference type="PROSITE" id="PS50531"/>
    </source>
</evidence>
<evidence type="ECO:0000256" key="4">
    <source>
        <dbReference type="ARBA" id="ARBA00023172"/>
    </source>
</evidence>
<gene>
    <name evidence="8" type="primary">istA</name>
    <name evidence="8" type="ORF">LZD57_23480</name>
</gene>
<name>A0A9X1T7I7_9HYPH</name>
<comment type="caution">
    <text evidence="8">The sequence shown here is derived from an EMBL/GenBank/DDBJ whole genome shotgun (WGS) entry which is preliminary data.</text>
</comment>
<dbReference type="GO" id="GO:0003677">
    <property type="term" value="F:DNA binding"/>
    <property type="evidence" value="ECO:0007669"/>
    <property type="project" value="UniProtKB-KW"/>
</dbReference>
<keyword evidence="4" id="KW-0233">DNA recombination</keyword>
<dbReference type="AlphaFoldDB" id="A0A9X1T7I7"/>
<keyword evidence="2" id="KW-0815">Transposition</keyword>
<evidence type="ECO:0000256" key="1">
    <source>
        <dbReference type="ARBA" id="ARBA00009277"/>
    </source>
</evidence>
<evidence type="ECO:0000313" key="8">
    <source>
        <dbReference type="EMBL" id="MCE7030954.1"/>
    </source>
</evidence>
<dbReference type="SUPFAM" id="SSF46689">
    <property type="entry name" value="Homeodomain-like"/>
    <property type="match status" value="1"/>
</dbReference>
<feature type="domain" description="Integrase catalytic" evidence="7">
    <location>
        <begin position="113"/>
        <end position="291"/>
    </location>
</feature>
<dbReference type="PANTHER" id="PTHR35004:SF6">
    <property type="entry name" value="TRANSPOSASE"/>
    <property type="match status" value="1"/>
</dbReference>
<dbReference type="GO" id="GO:0032196">
    <property type="term" value="P:transposition"/>
    <property type="evidence" value="ECO:0007669"/>
    <property type="project" value="UniProtKB-KW"/>
</dbReference>
<dbReference type="InterPro" id="IPR001584">
    <property type="entry name" value="Integrase_cat-core"/>
</dbReference>
<dbReference type="NCBIfam" id="NF033546">
    <property type="entry name" value="transpos_IS21"/>
    <property type="match status" value="1"/>
</dbReference>
<dbReference type="Gene3D" id="3.30.420.10">
    <property type="entry name" value="Ribonuclease H-like superfamily/Ribonuclease H"/>
    <property type="match status" value="1"/>
</dbReference>
<dbReference type="Gene3D" id="1.10.10.60">
    <property type="entry name" value="Homeodomain-like"/>
    <property type="match status" value="1"/>
</dbReference>
<comment type="similarity">
    <text evidence="1">Belongs to the transposase IS21/IS408/IS1162 family.</text>
</comment>
<dbReference type="SUPFAM" id="SSF53098">
    <property type="entry name" value="Ribonuclease H-like"/>
    <property type="match status" value="1"/>
</dbReference>
<keyword evidence="9" id="KW-1185">Reference proteome</keyword>
<reference evidence="8" key="1">
    <citation type="submission" date="2022-01" db="EMBL/GenBank/DDBJ databases">
        <title>Jiella avicenniae sp. nov., a novel endophytic bacterium isolated from bark of Avicennia marina.</title>
        <authorList>
            <person name="Tuo L."/>
        </authorList>
    </citation>
    <scope>NUCLEOTIDE SEQUENCE</scope>
    <source>
        <strain evidence="8">CBK1P-4</strain>
    </source>
</reference>
<protein>
    <submittedName>
        <fullName evidence="8">IS21 family transposase</fullName>
    </submittedName>
</protein>
<feature type="region of interest" description="Disordered" evidence="5">
    <location>
        <begin position="363"/>
        <end position="389"/>
    </location>
</feature>
<feature type="compositionally biased region" description="Basic and acidic residues" evidence="5">
    <location>
        <begin position="363"/>
        <end position="372"/>
    </location>
</feature>
<accession>A0A9X1T7I7</accession>
<keyword evidence="3" id="KW-0238">DNA-binding</keyword>
<dbReference type="RefSeq" id="WP_233722026.1">
    <property type="nucleotide sequence ID" value="NZ_JAJUWU010000035.1"/>
</dbReference>
<evidence type="ECO:0000259" key="7">
    <source>
        <dbReference type="PROSITE" id="PS50994"/>
    </source>
</evidence>
<organism evidence="8 9">
    <name type="scientific">Jiella avicenniae</name>
    <dbReference type="NCBI Taxonomy" id="2907202"/>
    <lineage>
        <taxon>Bacteria</taxon>
        <taxon>Pseudomonadati</taxon>
        <taxon>Pseudomonadota</taxon>
        <taxon>Alphaproteobacteria</taxon>
        <taxon>Hyphomicrobiales</taxon>
        <taxon>Aurantimonadaceae</taxon>
        <taxon>Jiella</taxon>
    </lineage>
</organism>
<evidence type="ECO:0000256" key="5">
    <source>
        <dbReference type="SAM" id="MobiDB-lite"/>
    </source>
</evidence>
<evidence type="ECO:0000313" key="9">
    <source>
        <dbReference type="Proteomes" id="UP001139035"/>
    </source>
</evidence>
<dbReference type="Pfam" id="PF13551">
    <property type="entry name" value="HTH_29"/>
    <property type="match status" value="1"/>
</dbReference>
<proteinExistence type="inferred from homology"/>
<dbReference type="InterPro" id="IPR054353">
    <property type="entry name" value="IstA-like_C"/>
</dbReference>
<dbReference type="GO" id="GO:0006310">
    <property type="term" value="P:DNA recombination"/>
    <property type="evidence" value="ECO:0007669"/>
    <property type="project" value="UniProtKB-KW"/>
</dbReference>
<dbReference type="InterPro" id="IPR036397">
    <property type="entry name" value="RNaseH_sf"/>
</dbReference>